<dbReference type="AlphaFoldDB" id="A0A559J0S5"/>
<proteinExistence type="predicted"/>
<protein>
    <recommendedName>
        <fullName evidence="3">Fe-S cluster assembly protein HesB</fullName>
    </recommendedName>
</protein>
<reference evidence="1 2" key="1">
    <citation type="submission" date="2019-07" db="EMBL/GenBank/DDBJ databases">
        <authorList>
            <person name="Kim J."/>
        </authorList>
    </citation>
    <scope>NUCLEOTIDE SEQUENCE [LARGE SCALE GENOMIC DNA]</scope>
    <source>
        <strain evidence="1 2">N4</strain>
    </source>
</reference>
<evidence type="ECO:0000313" key="1">
    <source>
        <dbReference type="EMBL" id="TVX93441.1"/>
    </source>
</evidence>
<evidence type="ECO:0000313" key="2">
    <source>
        <dbReference type="Proteomes" id="UP000318102"/>
    </source>
</evidence>
<dbReference type="Proteomes" id="UP000318102">
    <property type="component" value="Unassembled WGS sequence"/>
</dbReference>
<comment type="caution">
    <text evidence="1">The sequence shown here is derived from an EMBL/GenBank/DDBJ whole genome shotgun (WGS) entry which is preliminary data.</text>
</comment>
<dbReference type="RefSeq" id="WP_144989937.1">
    <property type="nucleotide sequence ID" value="NZ_VNJK01000001.1"/>
</dbReference>
<name>A0A559J0S5_9BACL</name>
<dbReference type="OrthoDB" id="1645729at2"/>
<accession>A0A559J0S5</accession>
<evidence type="ECO:0008006" key="3">
    <source>
        <dbReference type="Google" id="ProtNLM"/>
    </source>
</evidence>
<dbReference type="EMBL" id="VNJK01000001">
    <property type="protein sequence ID" value="TVX93441.1"/>
    <property type="molecule type" value="Genomic_DNA"/>
</dbReference>
<sequence>MNEPFVRMAWINKKWSEITMEIIVSENAIRSFQQEWGLADGQYVRVYAKYVGASDDAFSIGINASADPIDPALVKSIGGYQFFIEHSDAWKFKNRVLNIDSNEDGIFFQ</sequence>
<keyword evidence="2" id="KW-1185">Reference proteome</keyword>
<gene>
    <name evidence="1" type="ORF">FPZ44_10480</name>
</gene>
<organism evidence="1 2">
    <name type="scientific">Paenibacillus agilis</name>
    <dbReference type="NCBI Taxonomy" id="3020863"/>
    <lineage>
        <taxon>Bacteria</taxon>
        <taxon>Bacillati</taxon>
        <taxon>Bacillota</taxon>
        <taxon>Bacilli</taxon>
        <taxon>Bacillales</taxon>
        <taxon>Paenibacillaceae</taxon>
        <taxon>Paenibacillus</taxon>
    </lineage>
</organism>